<feature type="transmembrane region" description="Helical" evidence="1">
    <location>
        <begin position="75"/>
        <end position="98"/>
    </location>
</feature>
<evidence type="ECO:0000313" key="3">
    <source>
        <dbReference type="Proteomes" id="UP001373714"/>
    </source>
</evidence>
<sequence>MASISSSSGSSAPLFEKHGLSSFGVAVLKGPRRLLSAFLVVTKAIGWNLINFIVRFKKSERRTEEPKVAIDGRKWVSLSRCLAVHILPFFATITILWLNGVNYYIGGNLAGSNNEDTDTAYLNALQIAAKAQELLVLASLATMVADYVRYHACLGDGVPFSALTASFTFTSLGYIYSPEYWSVLLEIPSGARKAVIRKALFAVFLLTVTVAGAFIGPATAITIIPAISWFPAGSPSVNISLPPGITNNELPLTLDSNNVPSNCSLPDAILSDPPCPAAGYHSIMSWARGVGGRDPYYYRGVQQYNTKVVNSNFTSEIAFQPIFELREYLNIIRCGQPLHREMAVLLGARSLWHTRLRRASNYIRGRYRFWSRSDARVRFRSEAPRTLVLCAASRVFPNTTRLEFPVPATPEGWGTAPGTENFASNLEDLYAVILNITDGEPISEKWAEWAGTNPSERFQDPKWRVQWIQSDRVENSDLGIASARAILYAPFVDNPLRAINDTRRIAYTCSILAHWLPTTSTIGVDLDVSIRQLTSNQKVEHEYPKTGLVNVFNRNGTLRYRRTYIDQEPIIFKTDWLDALTPNIMPLQDYETRGRELTLEATLLDTLGIINSPADFSNDLAIPSLLCATISDGLSRINTNSLQYPSSPGGSYPLNLDFEVQGYGYKTDSRTSQWAIALLAGHLLLVLIHVGWTISISRSFRAWDTFSEVLALALNSEKSDVLDNTCAGIERFSTLSSTVLIREVGEDKRLGVVFSKDVDAHGGPKPEKVCADRKYPVF</sequence>
<reference evidence="2 3" key="1">
    <citation type="submission" date="2019-10" db="EMBL/GenBank/DDBJ databases">
        <authorList>
            <person name="Palmer J.M."/>
        </authorList>
    </citation>
    <scope>NUCLEOTIDE SEQUENCE [LARGE SCALE GENOMIC DNA]</scope>
    <source>
        <strain evidence="2 3">TWF730</strain>
    </source>
</reference>
<keyword evidence="1" id="KW-0812">Transmembrane</keyword>
<protein>
    <submittedName>
        <fullName evidence="2">Uncharacterized protein</fullName>
    </submittedName>
</protein>
<proteinExistence type="predicted"/>
<gene>
    <name evidence="2" type="ORF">TWF730_003580</name>
</gene>
<accession>A0AAV9U6X4</accession>
<name>A0AAV9U6X4_9PEZI</name>
<evidence type="ECO:0000313" key="2">
    <source>
        <dbReference type="EMBL" id="KAK6334367.1"/>
    </source>
</evidence>
<feature type="transmembrane region" description="Helical" evidence="1">
    <location>
        <begin position="34"/>
        <end position="54"/>
    </location>
</feature>
<feature type="transmembrane region" description="Helical" evidence="1">
    <location>
        <begin position="158"/>
        <end position="178"/>
    </location>
</feature>
<keyword evidence="1" id="KW-1133">Transmembrane helix</keyword>
<feature type="transmembrane region" description="Helical" evidence="1">
    <location>
        <begin position="199"/>
        <end position="230"/>
    </location>
</feature>
<comment type="caution">
    <text evidence="2">The sequence shown here is derived from an EMBL/GenBank/DDBJ whole genome shotgun (WGS) entry which is preliminary data.</text>
</comment>
<dbReference type="AlphaFoldDB" id="A0AAV9U6X4"/>
<keyword evidence="1" id="KW-0472">Membrane</keyword>
<organism evidence="2 3">
    <name type="scientific">Orbilia blumenaviensis</name>
    <dbReference type="NCBI Taxonomy" id="1796055"/>
    <lineage>
        <taxon>Eukaryota</taxon>
        <taxon>Fungi</taxon>
        <taxon>Dikarya</taxon>
        <taxon>Ascomycota</taxon>
        <taxon>Pezizomycotina</taxon>
        <taxon>Orbiliomycetes</taxon>
        <taxon>Orbiliales</taxon>
        <taxon>Orbiliaceae</taxon>
        <taxon>Orbilia</taxon>
    </lineage>
</organism>
<evidence type="ECO:0000256" key="1">
    <source>
        <dbReference type="SAM" id="Phobius"/>
    </source>
</evidence>
<dbReference type="EMBL" id="JAVHNS010000015">
    <property type="protein sequence ID" value="KAK6334367.1"/>
    <property type="molecule type" value="Genomic_DNA"/>
</dbReference>
<keyword evidence="3" id="KW-1185">Reference proteome</keyword>
<feature type="transmembrane region" description="Helical" evidence="1">
    <location>
        <begin position="674"/>
        <end position="694"/>
    </location>
</feature>
<dbReference type="Proteomes" id="UP001373714">
    <property type="component" value="Unassembled WGS sequence"/>
</dbReference>